<dbReference type="FunFam" id="3.40.50.1110:FF:000002">
    <property type="entry name" value="isoamyl acetate-hydrolyzing esterase 1 homolog"/>
    <property type="match status" value="1"/>
</dbReference>
<dbReference type="InterPro" id="IPR036514">
    <property type="entry name" value="SGNH_hydro_sf"/>
</dbReference>
<evidence type="ECO:0000313" key="5">
    <source>
        <dbReference type="Proteomes" id="UP001140206"/>
    </source>
</evidence>
<dbReference type="AlphaFoldDB" id="A0AAV8HCU3"/>
<evidence type="ECO:0000256" key="2">
    <source>
        <dbReference type="ARBA" id="ARBA00022801"/>
    </source>
</evidence>
<gene>
    <name evidence="4" type="ORF">LUZ62_027091</name>
</gene>
<sequence>MTGPVRPVIVLFGSSIVQYSFGNGGWGAKLADIYSRQADVVLRGYEGWNSMQACQVLATVFPEDAVVQPSLVIVYFGGNDSCTPLPDGWSPHVDLPEYVENMRRIGLHIRNLSETTRVIFLSCPPVNENMLEEPALRTYEACRDYSNACIEMCDELSHTDPSFRVIDLFNAIQQHHDWAHTLLVDGVHFSQVASDIVAAEIVRVINEADWEPSLSVGDLPTEFEEVVYPIQPIDPTIV</sequence>
<dbReference type="InterPro" id="IPR045136">
    <property type="entry name" value="Iah1-like"/>
</dbReference>
<evidence type="ECO:0000259" key="3">
    <source>
        <dbReference type="Pfam" id="PF13472"/>
    </source>
</evidence>
<dbReference type="PANTHER" id="PTHR14209:SF9">
    <property type="entry name" value="GDSL ESTERASE_LIPASE CPRD49"/>
    <property type="match status" value="1"/>
</dbReference>
<dbReference type="SUPFAM" id="SSF52266">
    <property type="entry name" value="SGNH hydrolase"/>
    <property type="match status" value="1"/>
</dbReference>
<proteinExistence type="inferred from homology"/>
<keyword evidence="2" id="KW-0378">Hydrolase</keyword>
<dbReference type="EMBL" id="JAMFTS010000001">
    <property type="protein sequence ID" value="KAJ4814525.1"/>
    <property type="molecule type" value="Genomic_DNA"/>
</dbReference>
<dbReference type="GO" id="GO:0016787">
    <property type="term" value="F:hydrolase activity"/>
    <property type="evidence" value="ECO:0007669"/>
    <property type="project" value="UniProtKB-KW"/>
</dbReference>
<dbReference type="InterPro" id="IPR013830">
    <property type="entry name" value="SGNH_hydro"/>
</dbReference>
<accession>A0AAV8HCU3</accession>
<dbReference type="Proteomes" id="UP001140206">
    <property type="component" value="Chromosome 1"/>
</dbReference>
<dbReference type="Pfam" id="PF13472">
    <property type="entry name" value="Lipase_GDSL_2"/>
    <property type="match status" value="1"/>
</dbReference>
<comment type="caution">
    <text evidence="4">The sequence shown here is derived from an EMBL/GenBank/DDBJ whole genome shotgun (WGS) entry which is preliminary data.</text>
</comment>
<dbReference type="PANTHER" id="PTHR14209">
    <property type="entry name" value="ISOAMYL ACETATE-HYDROLYZING ESTERASE 1"/>
    <property type="match status" value="1"/>
</dbReference>
<organism evidence="4 5">
    <name type="scientific">Rhynchospora pubera</name>
    <dbReference type="NCBI Taxonomy" id="906938"/>
    <lineage>
        <taxon>Eukaryota</taxon>
        <taxon>Viridiplantae</taxon>
        <taxon>Streptophyta</taxon>
        <taxon>Embryophyta</taxon>
        <taxon>Tracheophyta</taxon>
        <taxon>Spermatophyta</taxon>
        <taxon>Magnoliopsida</taxon>
        <taxon>Liliopsida</taxon>
        <taxon>Poales</taxon>
        <taxon>Cyperaceae</taxon>
        <taxon>Cyperoideae</taxon>
        <taxon>Rhynchosporeae</taxon>
        <taxon>Rhynchospora</taxon>
    </lineage>
</organism>
<keyword evidence="5" id="KW-1185">Reference proteome</keyword>
<feature type="domain" description="SGNH hydrolase-type esterase" evidence="3">
    <location>
        <begin position="11"/>
        <end position="191"/>
    </location>
</feature>
<reference evidence="4" key="1">
    <citation type="submission" date="2022-08" db="EMBL/GenBank/DDBJ databases">
        <authorList>
            <person name="Marques A."/>
        </authorList>
    </citation>
    <scope>NUCLEOTIDE SEQUENCE</scope>
    <source>
        <strain evidence="4">RhyPub2mFocal</strain>
        <tissue evidence="4">Leaves</tissue>
    </source>
</reference>
<dbReference type="CDD" id="cd01838">
    <property type="entry name" value="Isoamyl_acetate_hydrolase_like"/>
    <property type="match status" value="1"/>
</dbReference>
<evidence type="ECO:0000256" key="1">
    <source>
        <dbReference type="ARBA" id="ARBA00008668"/>
    </source>
</evidence>
<evidence type="ECO:0000313" key="4">
    <source>
        <dbReference type="EMBL" id="KAJ4814525.1"/>
    </source>
</evidence>
<name>A0AAV8HCU3_9POAL</name>
<comment type="similarity">
    <text evidence="1">Belongs to the 'GDSL' lipolytic enzyme family.</text>
</comment>
<dbReference type="Gene3D" id="3.40.50.1110">
    <property type="entry name" value="SGNH hydrolase"/>
    <property type="match status" value="1"/>
</dbReference>
<protein>
    <submittedName>
        <fullName evidence="4">GDSL esterase/lipase CPRD49</fullName>
    </submittedName>
</protein>